<organism evidence="2 3">
    <name type="scientific">Gossypium australe</name>
    <dbReference type="NCBI Taxonomy" id="47621"/>
    <lineage>
        <taxon>Eukaryota</taxon>
        <taxon>Viridiplantae</taxon>
        <taxon>Streptophyta</taxon>
        <taxon>Embryophyta</taxon>
        <taxon>Tracheophyta</taxon>
        <taxon>Spermatophyta</taxon>
        <taxon>Magnoliopsida</taxon>
        <taxon>eudicotyledons</taxon>
        <taxon>Gunneridae</taxon>
        <taxon>Pentapetalae</taxon>
        <taxon>rosids</taxon>
        <taxon>malvids</taxon>
        <taxon>Malvales</taxon>
        <taxon>Malvaceae</taxon>
        <taxon>Malvoideae</taxon>
        <taxon>Gossypium</taxon>
    </lineage>
</organism>
<dbReference type="InterPro" id="IPR043502">
    <property type="entry name" value="DNA/RNA_pol_sf"/>
</dbReference>
<dbReference type="Gene3D" id="3.30.70.270">
    <property type="match status" value="2"/>
</dbReference>
<keyword evidence="2" id="KW-0808">Transferase</keyword>
<dbReference type="SUPFAM" id="SSF56672">
    <property type="entry name" value="DNA/RNA polymerases"/>
    <property type="match status" value="1"/>
</dbReference>
<evidence type="ECO:0000313" key="2">
    <source>
        <dbReference type="EMBL" id="KAA3487571.1"/>
    </source>
</evidence>
<dbReference type="InterPro" id="IPR051320">
    <property type="entry name" value="Viral_Replic_Matur_Polypro"/>
</dbReference>
<dbReference type="Pfam" id="PF00078">
    <property type="entry name" value="RVT_1"/>
    <property type="match status" value="1"/>
</dbReference>
<reference evidence="3" key="1">
    <citation type="journal article" date="2019" name="Plant Biotechnol. J.">
        <title>Genome sequencing of the Australian wild diploid species Gossypium australe highlights disease resistance and delayed gland morphogenesis.</title>
        <authorList>
            <person name="Cai Y."/>
            <person name="Cai X."/>
            <person name="Wang Q."/>
            <person name="Wang P."/>
            <person name="Zhang Y."/>
            <person name="Cai C."/>
            <person name="Xu Y."/>
            <person name="Wang K."/>
            <person name="Zhou Z."/>
            <person name="Wang C."/>
            <person name="Geng S."/>
            <person name="Li B."/>
            <person name="Dong Q."/>
            <person name="Hou Y."/>
            <person name="Wang H."/>
            <person name="Ai P."/>
            <person name="Liu Z."/>
            <person name="Yi F."/>
            <person name="Sun M."/>
            <person name="An G."/>
            <person name="Cheng J."/>
            <person name="Zhang Y."/>
            <person name="Shi Q."/>
            <person name="Xie Y."/>
            <person name="Shi X."/>
            <person name="Chang Y."/>
            <person name="Huang F."/>
            <person name="Chen Y."/>
            <person name="Hong S."/>
            <person name="Mi L."/>
            <person name="Sun Q."/>
            <person name="Zhang L."/>
            <person name="Zhou B."/>
            <person name="Peng R."/>
            <person name="Zhang X."/>
            <person name="Liu F."/>
        </authorList>
    </citation>
    <scope>NUCLEOTIDE SEQUENCE [LARGE SCALE GENOMIC DNA]</scope>
    <source>
        <strain evidence="3">cv. PA1801</strain>
    </source>
</reference>
<evidence type="ECO:0000313" key="3">
    <source>
        <dbReference type="Proteomes" id="UP000325315"/>
    </source>
</evidence>
<name>A0A5B6X018_9ROSI</name>
<dbReference type="FunFam" id="3.30.70.270:FF:000020">
    <property type="entry name" value="Transposon Tf2-6 polyprotein-like Protein"/>
    <property type="match status" value="1"/>
</dbReference>
<proteinExistence type="predicted"/>
<evidence type="ECO:0000259" key="1">
    <source>
        <dbReference type="Pfam" id="PF00078"/>
    </source>
</evidence>
<gene>
    <name evidence="2" type="ORF">EPI10_031387</name>
</gene>
<comment type="caution">
    <text evidence="2">The sequence shown here is derived from an EMBL/GenBank/DDBJ whole genome shotgun (WGS) entry which is preliminary data.</text>
</comment>
<keyword evidence="2" id="KW-0695">RNA-directed DNA polymerase</keyword>
<dbReference type="InterPro" id="IPR043128">
    <property type="entry name" value="Rev_trsase/Diguanyl_cyclase"/>
</dbReference>
<dbReference type="AlphaFoldDB" id="A0A5B6X018"/>
<dbReference type="EMBL" id="SMMG02000001">
    <property type="protein sequence ID" value="KAA3487571.1"/>
    <property type="molecule type" value="Genomic_DNA"/>
</dbReference>
<dbReference type="PANTHER" id="PTHR33064">
    <property type="entry name" value="POL PROTEIN"/>
    <property type="match status" value="1"/>
</dbReference>
<keyword evidence="3" id="KW-1185">Reference proteome</keyword>
<keyword evidence="2" id="KW-0548">Nucleotidyltransferase</keyword>
<sequence length="165" mass="19235">MDPYVPGNAFRIDKYSNIIYGFNPHYNCFVVVSIDDILVYSWSEDEHKEHLLVVLSTLRENQLFAKFSKCKFWIKAVLDWSLQRNVSLVHNFLGLAGYYRIFIKGFSILVAPMIRLLRKDENILWTKACQKSFHKLKMVLTEALVLSQPELGVEFVVSLNGFGYY</sequence>
<dbReference type="PANTHER" id="PTHR33064:SF37">
    <property type="entry name" value="RIBONUCLEASE H"/>
    <property type="match status" value="1"/>
</dbReference>
<accession>A0A5B6X018</accession>
<feature type="domain" description="Reverse transcriptase" evidence="1">
    <location>
        <begin position="23"/>
        <end position="74"/>
    </location>
</feature>
<dbReference type="InterPro" id="IPR000477">
    <property type="entry name" value="RT_dom"/>
</dbReference>
<dbReference type="OrthoDB" id="1667550at2759"/>
<dbReference type="GO" id="GO:0003964">
    <property type="term" value="F:RNA-directed DNA polymerase activity"/>
    <property type="evidence" value="ECO:0007669"/>
    <property type="project" value="UniProtKB-KW"/>
</dbReference>
<dbReference type="Proteomes" id="UP000325315">
    <property type="component" value="Unassembled WGS sequence"/>
</dbReference>
<protein>
    <submittedName>
        <fullName evidence="2">RNA-directed DNA polymerase</fullName>
    </submittedName>
</protein>